<dbReference type="RefSeq" id="WP_082274813.1">
    <property type="nucleotide sequence ID" value="NZ_UPHQ01000046.1"/>
</dbReference>
<dbReference type="InterPro" id="IPR038332">
    <property type="entry name" value="PPE_sf"/>
</dbReference>
<dbReference type="Gene3D" id="1.10.287.850">
    <property type="entry name" value="HP0062-like domain"/>
    <property type="match status" value="1"/>
</dbReference>
<keyword evidence="3" id="KW-1185">Reference proteome</keyword>
<dbReference type="AlphaFoldDB" id="A0A498PU30"/>
<proteinExistence type="predicted"/>
<name>A0A498PU30_9MYCO</name>
<dbReference type="Proteomes" id="UP000267289">
    <property type="component" value="Unassembled WGS sequence"/>
</dbReference>
<dbReference type="Pfam" id="PF00934">
    <property type="entry name" value="PE"/>
    <property type="match status" value="1"/>
</dbReference>
<organism evidence="2 3">
    <name type="scientific">Mycobacterium innocens</name>
    <dbReference type="NCBI Taxonomy" id="2341083"/>
    <lineage>
        <taxon>Bacteria</taxon>
        <taxon>Bacillati</taxon>
        <taxon>Actinomycetota</taxon>
        <taxon>Actinomycetes</taxon>
        <taxon>Mycobacteriales</taxon>
        <taxon>Mycobacteriaceae</taxon>
        <taxon>Mycobacterium</taxon>
    </lineage>
</organism>
<protein>
    <submittedName>
        <fullName evidence="2">PE-PGRS family protein PE_PGRS16</fullName>
    </submittedName>
</protein>
<dbReference type="EMBL" id="UPHQ01000046">
    <property type="protein sequence ID" value="VBA36397.1"/>
    <property type="molecule type" value="Genomic_DNA"/>
</dbReference>
<evidence type="ECO:0000313" key="2">
    <source>
        <dbReference type="EMBL" id="VBA36397.1"/>
    </source>
</evidence>
<gene>
    <name evidence="2" type="ORF">LAUMK13_01121</name>
</gene>
<dbReference type="InterPro" id="IPR000084">
    <property type="entry name" value="PE-PGRS_N"/>
</dbReference>
<accession>A0A498PU30</accession>
<evidence type="ECO:0000259" key="1">
    <source>
        <dbReference type="Pfam" id="PF00934"/>
    </source>
</evidence>
<dbReference type="SUPFAM" id="SSF140459">
    <property type="entry name" value="PE/PPE dimer-like"/>
    <property type="match status" value="1"/>
</dbReference>
<feature type="domain" description="PE" evidence="1">
    <location>
        <begin position="4"/>
        <end position="52"/>
    </location>
</feature>
<evidence type="ECO:0000313" key="3">
    <source>
        <dbReference type="Proteomes" id="UP000267289"/>
    </source>
</evidence>
<sequence>MSQLIATPEVLAGASAELSEIGQTIGEATATAATGATGILPAAQDEVSAAITSG</sequence>
<reference evidence="2 3" key="1">
    <citation type="submission" date="2018-09" db="EMBL/GenBank/DDBJ databases">
        <authorList>
            <person name="Tagini F."/>
        </authorList>
    </citation>
    <scope>NUCLEOTIDE SEQUENCE [LARGE SCALE GENOMIC DNA]</scope>
    <source>
        <strain evidence="2 3">MK13</strain>
    </source>
</reference>